<dbReference type="PRINTS" id="PR01415">
    <property type="entry name" value="ANKYRIN"/>
</dbReference>
<organism evidence="4 5">
    <name type="scientific">Rodentibacter caecimuris</name>
    <dbReference type="NCBI Taxonomy" id="1796644"/>
    <lineage>
        <taxon>Bacteria</taxon>
        <taxon>Pseudomonadati</taxon>
        <taxon>Pseudomonadota</taxon>
        <taxon>Gammaproteobacteria</taxon>
        <taxon>Pasteurellales</taxon>
        <taxon>Pasteurellaceae</taxon>
        <taxon>Rodentibacter</taxon>
    </lineage>
</organism>
<accession>A0ABX3KV95</accession>
<protein>
    <recommendedName>
        <fullName evidence="6">Ankyrin repeat domain-containing protein</fullName>
    </recommendedName>
</protein>
<dbReference type="RefSeq" id="WP_077464643.1">
    <property type="nucleotide sequence ID" value="NZ_MLAA01000061.1"/>
</dbReference>
<dbReference type="Pfam" id="PF12796">
    <property type="entry name" value="Ank_2"/>
    <property type="match status" value="1"/>
</dbReference>
<dbReference type="Proteomes" id="UP000188820">
    <property type="component" value="Unassembled WGS sequence"/>
</dbReference>
<evidence type="ECO:0000313" key="4">
    <source>
        <dbReference type="EMBL" id="OOF66179.1"/>
    </source>
</evidence>
<dbReference type="SUPFAM" id="SSF48403">
    <property type="entry name" value="Ankyrin repeat"/>
    <property type="match status" value="1"/>
</dbReference>
<evidence type="ECO:0000313" key="5">
    <source>
        <dbReference type="Proteomes" id="UP000188820"/>
    </source>
</evidence>
<dbReference type="PROSITE" id="PS50088">
    <property type="entry name" value="ANK_REPEAT"/>
    <property type="match status" value="1"/>
</dbReference>
<dbReference type="PANTHER" id="PTHR24134:SF9">
    <property type="entry name" value="ANKYRIN REPEAT AND SOCS BOX PROTEIN 8"/>
    <property type="match status" value="1"/>
</dbReference>
<gene>
    <name evidence="4" type="ORF">BKG89_10505</name>
</gene>
<dbReference type="InterPro" id="IPR002110">
    <property type="entry name" value="Ankyrin_rpt"/>
</dbReference>
<feature type="repeat" description="ANK" evidence="3">
    <location>
        <begin position="96"/>
        <end position="128"/>
    </location>
</feature>
<evidence type="ECO:0000256" key="2">
    <source>
        <dbReference type="ARBA" id="ARBA00023043"/>
    </source>
</evidence>
<name>A0ABX3KV95_9PAST</name>
<sequence>MKTLLEENKRVVELFEKQKLESPSLQAIVAADEGDLVNLENLFINKNLLNILEKTPTEKWNWLHQILVLCNKDTPPKISIEFFIKNGVEINAQDIYGMTPLHYAMQGKNVEAAIALLNAGADPNIPNIDNLIPLSLIGYIPDRLDVLELMLEKGANVNYLVNEGETILESYKPNKDEAHLLPIYNLMKKYKDRNNL</sequence>
<keyword evidence="2 3" id="KW-0040">ANK repeat</keyword>
<dbReference type="PANTHER" id="PTHR24134">
    <property type="entry name" value="ANKYRIN REPEAT-CONTAINING PROTEIN DDB_G0279043"/>
    <property type="match status" value="1"/>
</dbReference>
<dbReference type="PROSITE" id="PS50297">
    <property type="entry name" value="ANK_REP_REGION"/>
    <property type="match status" value="1"/>
</dbReference>
<dbReference type="SMART" id="SM00248">
    <property type="entry name" value="ANK"/>
    <property type="match status" value="2"/>
</dbReference>
<keyword evidence="1" id="KW-0677">Repeat</keyword>
<evidence type="ECO:0000256" key="1">
    <source>
        <dbReference type="ARBA" id="ARBA00022737"/>
    </source>
</evidence>
<dbReference type="InterPro" id="IPR036770">
    <property type="entry name" value="Ankyrin_rpt-contain_sf"/>
</dbReference>
<reference evidence="4 5" key="1">
    <citation type="submission" date="2016-10" db="EMBL/GenBank/DDBJ databases">
        <title>Rodentibacter gen. nov. and new species.</title>
        <authorList>
            <person name="Christensen H."/>
        </authorList>
    </citation>
    <scope>NUCLEOTIDE SEQUENCE [LARGE SCALE GENOMIC DNA]</scope>
    <source>
        <strain evidence="4 5">1998236014</strain>
    </source>
</reference>
<evidence type="ECO:0000256" key="3">
    <source>
        <dbReference type="PROSITE-ProRule" id="PRU00023"/>
    </source>
</evidence>
<evidence type="ECO:0008006" key="6">
    <source>
        <dbReference type="Google" id="ProtNLM"/>
    </source>
</evidence>
<dbReference type="EMBL" id="MLAA01000061">
    <property type="protein sequence ID" value="OOF66179.1"/>
    <property type="molecule type" value="Genomic_DNA"/>
</dbReference>
<comment type="caution">
    <text evidence="4">The sequence shown here is derived from an EMBL/GenBank/DDBJ whole genome shotgun (WGS) entry which is preliminary data.</text>
</comment>
<proteinExistence type="predicted"/>
<dbReference type="Gene3D" id="1.25.40.20">
    <property type="entry name" value="Ankyrin repeat-containing domain"/>
    <property type="match status" value="1"/>
</dbReference>
<keyword evidence="5" id="KW-1185">Reference proteome</keyword>